<keyword evidence="3" id="KW-1185">Reference proteome</keyword>
<gene>
    <name evidence="2" type="ORF">AMAG_09655</name>
</gene>
<name>A0A0L0ST34_ALLM3</name>
<dbReference type="EMBL" id="GG745348">
    <property type="protein sequence ID" value="KNE65672.1"/>
    <property type="molecule type" value="Genomic_DNA"/>
</dbReference>
<proteinExistence type="predicted"/>
<keyword evidence="1" id="KW-1133">Transmembrane helix</keyword>
<sequence>MAPPAPPAVAVAPQHQPHAVHPRPEVMSAVAPLATTPWAVPFAPFPITAACAVLLGLGYAAASRALARNRERLRVWHGDGVRELDKYILTSAVAMERDRAMGQAGIVNGEGATGRAERARYTVVPANLKALLGSALAVKNINASVPVPLVLLALVEISRLTQWTILLPIALTMAQYFQPPVLGMENGEAVHVEHHPPPPEELAEPFVPGEPRPMGTQLFGQIKDGVVHEAEEMVHGVERALPARVRSWHPTTSEVGRAINWGVQAVELGLLGLRVSGMAQ</sequence>
<keyword evidence="1" id="KW-0472">Membrane</keyword>
<dbReference type="AlphaFoldDB" id="A0A0L0ST34"/>
<evidence type="ECO:0000313" key="3">
    <source>
        <dbReference type="Proteomes" id="UP000054350"/>
    </source>
</evidence>
<dbReference type="VEuPathDB" id="FungiDB:AMAG_09655"/>
<keyword evidence="1" id="KW-0812">Transmembrane</keyword>
<evidence type="ECO:0000313" key="2">
    <source>
        <dbReference type="EMBL" id="KNE65672.1"/>
    </source>
</evidence>
<feature type="transmembrane region" description="Helical" evidence="1">
    <location>
        <begin position="42"/>
        <end position="62"/>
    </location>
</feature>
<reference evidence="2 3" key="1">
    <citation type="submission" date="2009-11" db="EMBL/GenBank/DDBJ databases">
        <title>Annotation of Allomyces macrogynus ATCC 38327.</title>
        <authorList>
            <consortium name="The Broad Institute Genome Sequencing Platform"/>
            <person name="Russ C."/>
            <person name="Cuomo C."/>
            <person name="Burger G."/>
            <person name="Gray M.W."/>
            <person name="Holland P.W.H."/>
            <person name="King N."/>
            <person name="Lang F.B.F."/>
            <person name="Roger A.J."/>
            <person name="Ruiz-Trillo I."/>
            <person name="Young S.K."/>
            <person name="Zeng Q."/>
            <person name="Gargeya S."/>
            <person name="Fitzgerald M."/>
            <person name="Haas B."/>
            <person name="Abouelleil A."/>
            <person name="Alvarado L."/>
            <person name="Arachchi H.M."/>
            <person name="Berlin A."/>
            <person name="Chapman S.B."/>
            <person name="Gearin G."/>
            <person name="Goldberg J."/>
            <person name="Griggs A."/>
            <person name="Gujja S."/>
            <person name="Hansen M."/>
            <person name="Heiman D."/>
            <person name="Howarth C."/>
            <person name="Larimer J."/>
            <person name="Lui A."/>
            <person name="MacDonald P.J.P."/>
            <person name="McCowen C."/>
            <person name="Montmayeur A."/>
            <person name="Murphy C."/>
            <person name="Neiman D."/>
            <person name="Pearson M."/>
            <person name="Priest M."/>
            <person name="Roberts A."/>
            <person name="Saif S."/>
            <person name="Shea T."/>
            <person name="Sisk P."/>
            <person name="Stolte C."/>
            <person name="Sykes S."/>
            <person name="Wortman J."/>
            <person name="Nusbaum C."/>
            <person name="Birren B."/>
        </authorList>
    </citation>
    <scope>NUCLEOTIDE SEQUENCE [LARGE SCALE GENOMIC DNA]</scope>
    <source>
        <strain evidence="2 3">ATCC 38327</strain>
    </source>
</reference>
<dbReference type="Proteomes" id="UP000054350">
    <property type="component" value="Unassembled WGS sequence"/>
</dbReference>
<evidence type="ECO:0000256" key="1">
    <source>
        <dbReference type="SAM" id="Phobius"/>
    </source>
</evidence>
<accession>A0A0L0ST34</accession>
<organism evidence="2 3">
    <name type="scientific">Allomyces macrogynus (strain ATCC 38327)</name>
    <name type="common">Allomyces javanicus var. macrogynus</name>
    <dbReference type="NCBI Taxonomy" id="578462"/>
    <lineage>
        <taxon>Eukaryota</taxon>
        <taxon>Fungi</taxon>
        <taxon>Fungi incertae sedis</taxon>
        <taxon>Blastocladiomycota</taxon>
        <taxon>Blastocladiomycetes</taxon>
        <taxon>Blastocladiales</taxon>
        <taxon>Blastocladiaceae</taxon>
        <taxon>Allomyces</taxon>
    </lineage>
</organism>
<protein>
    <submittedName>
        <fullName evidence="2">Uncharacterized protein</fullName>
    </submittedName>
</protein>
<reference evidence="3" key="2">
    <citation type="submission" date="2009-11" db="EMBL/GenBank/DDBJ databases">
        <title>The Genome Sequence of Allomyces macrogynus strain ATCC 38327.</title>
        <authorList>
            <consortium name="The Broad Institute Genome Sequencing Platform"/>
            <person name="Russ C."/>
            <person name="Cuomo C."/>
            <person name="Shea T."/>
            <person name="Young S.K."/>
            <person name="Zeng Q."/>
            <person name="Koehrsen M."/>
            <person name="Haas B."/>
            <person name="Borodovsky M."/>
            <person name="Guigo R."/>
            <person name="Alvarado L."/>
            <person name="Berlin A."/>
            <person name="Borenstein D."/>
            <person name="Chen Z."/>
            <person name="Engels R."/>
            <person name="Freedman E."/>
            <person name="Gellesch M."/>
            <person name="Goldberg J."/>
            <person name="Griggs A."/>
            <person name="Gujja S."/>
            <person name="Heiman D."/>
            <person name="Hepburn T."/>
            <person name="Howarth C."/>
            <person name="Jen D."/>
            <person name="Larson L."/>
            <person name="Lewis B."/>
            <person name="Mehta T."/>
            <person name="Park D."/>
            <person name="Pearson M."/>
            <person name="Roberts A."/>
            <person name="Saif S."/>
            <person name="Shenoy N."/>
            <person name="Sisk P."/>
            <person name="Stolte C."/>
            <person name="Sykes S."/>
            <person name="Walk T."/>
            <person name="White J."/>
            <person name="Yandava C."/>
            <person name="Burger G."/>
            <person name="Gray M.W."/>
            <person name="Holland P.W.H."/>
            <person name="King N."/>
            <person name="Lang F.B.F."/>
            <person name="Roger A.J."/>
            <person name="Ruiz-Trillo I."/>
            <person name="Lander E."/>
            <person name="Nusbaum C."/>
        </authorList>
    </citation>
    <scope>NUCLEOTIDE SEQUENCE [LARGE SCALE GENOMIC DNA]</scope>
    <source>
        <strain evidence="3">ATCC 38327</strain>
    </source>
</reference>